<dbReference type="RefSeq" id="WP_249285704.1">
    <property type="nucleotide sequence ID" value="NZ_JACRSO010000005.1"/>
</dbReference>
<protein>
    <submittedName>
        <fullName evidence="2">VWA domain-containing protein</fullName>
    </submittedName>
</protein>
<dbReference type="Proteomes" id="UP000654279">
    <property type="component" value="Unassembled WGS sequence"/>
</dbReference>
<comment type="caution">
    <text evidence="2">The sequence shown here is derived from an EMBL/GenBank/DDBJ whole genome shotgun (WGS) entry which is preliminary data.</text>
</comment>
<gene>
    <name evidence="2" type="ORF">H8699_10840</name>
</gene>
<evidence type="ECO:0000313" key="2">
    <source>
        <dbReference type="EMBL" id="MBC8529924.1"/>
    </source>
</evidence>
<dbReference type="Pfam" id="PF00092">
    <property type="entry name" value="VWA"/>
    <property type="match status" value="1"/>
</dbReference>
<dbReference type="PANTHER" id="PTHR24020:SF20">
    <property type="entry name" value="PH DOMAIN-CONTAINING PROTEIN"/>
    <property type="match status" value="1"/>
</dbReference>
<proteinExistence type="predicted"/>
<dbReference type="AlphaFoldDB" id="A0A926HMV1"/>
<sequence>MGVTNSNKVVSIDRIGCDGTLKVTLALTAAPDITTNPTDIALVLDRSGSMTGTPLANMKAGAKTFIDIIEEATDGVKDGVIGSGSHIGIVSFASTATADTQLITSVATLKASVDALSAGGNTNHADAFSKAIALFDPASANQKVIVMFTDGNTTTGAPPAPVAAAARAAGIIIYCIGLVGSDGVDVNTLNEWATDPDASHVAVTPDDAKLEELFAALAANITKPGATNIVIDEILNDDFIITSLSSPTKGTAMMLNAHTLKWRIAELGVTASEGASLEFFIQHTGQSSGVKKVNASIQYSDDEGNIVIFPDPSVTVDCGVVVNPEDCPVPIDFETVGCSDSIMVDLGDSYLESLGRIVQMDVTVKNVCPGKRVALGVILTEVDEHGLEYQRGMKAITLPAHDQPTCRDVQVKCIKFVLPEDLALPSDNGQSICPTRYLRARVIAHNIDTDFRCCEGILTV</sequence>
<reference evidence="2" key="1">
    <citation type="submission" date="2020-08" db="EMBL/GenBank/DDBJ databases">
        <title>Genome public.</title>
        <authorList>
            <person name="Liu C."/>
            <person name="Sun Q."/>
        </authorList>
    </citation>
    <scope>NUCLEOTIDE SEQUENCE</scope>
    <source>
        <strain evidence="2">NSJ-44</strain>
    </source>
</reference>
<dbReference type="SUPFAM" id="SSF53300">
    <property type="entry name" value="vWA-like"/>
    <property type="match status" value="1"/>
</dbReference>
<dbReference type="InterPro" id="IPR036465">
    <property type="entry name" value="vWFA_dom_sf"/>
</dbReference>
<keyword evidence="3" id="KW-1185">Reference proteome</keyword>
<dbReference type="Gene3D" id="3.40.50.410">
    <property type="entry name" value="von Willebrand factor, type A domain"/>
    <property type="match status" value="1"/>
</dbReference>
<evidence type="ECO:0000259" key="1">
    <source>
        <dbReference type="PROSITE" id="PS50234"/>
    </source>
</evidence>
<organism evidence="2 3">
    <name type="scientific">Luoshenia tenuis</name>
    <dbReference type="NCBI Taxonomy" id="2763654"/>
    <lineage>
        <taxon>Bacteria</taxon>
        <taxon>Bacillati</taxon>
        <taxon>Bacillota</taxon>
        <taxon>Clostridia</taxon>
        <taxon>Christensenellales</taxon>
        <taxon>Christensenellaceae</taxon>
        <taxon>Luoshenia</taxon>
    </lineage>
</organism>
<dbReference type="PROSITE" id="PS50234">
    <property type="entry name" value="VWFA"/>
    <property type="match status" value="1"/>
</dbReference>
<dbReference type="SMART" id="SM00327">
    <property type="entry name" value="VWA"/>
    <property type="match status" value="1"/>
</dbReference>
<dbReference type="EMBL" id="JACRSO010000005">
    <property type="protein sequence ID" value="MBC8529924.1"/>
    <property type="molecule type" value="Genomic_DNA"/>
</dbReference>
<evidence type="ECO:0000313" key="3">
    <source>
        <dbReference type="Proteomes" id="UP000654279"/>
    </source>
</evidence>
<dbReference type="CDD" id="cd00198">
    <property type="entry name" value="vWFA"/>
    <property type="match status" value="1"/>
</dbReference>
<accession>A0A926HMV1</accession>
<dbReference type="InterPro" id="IPR050525">
    <property type="entry name" value="ECM_Assembly_Org"/>
</dbReference>
<dbReference type="PANTHER" id="PTHR24020">
    <property type="entry name" value="COLLAGEN ALPHA"/>
    <property type="match status" value="1"/>
</dbReference>
<name>A0A926HMV1_9FIRM</name>
<dbReference type="InterPro" id="IPR002035">
    <property type="entry name" value="VWF_A"/>
</dbReference>
<feature type="domain" description="VWFA" evidence="1">
    <location>
        <begin position="39"/>
        <end position="217"/>
    </location>
</feature>